<accession>A0A1I1XDC0</accession>
<organism evidence="1 2">
    <name type="scientific">Nannocystis exedens</name>
    <dbReference type="NCBI Taxonomy" id="54"/>
    <lineage>
        <taxon>Bacteria</taxon>
        <taxon>Pseudomonadati</taxon>
        <taxon>Myxococcota</taxon>
        <taxon>Polyangia</taxon>
        <taxon>Nannocystales</taxon>
        <taxon>Nannocystaceae</taxon>
        <taxon>Nannocystis</taxon>
    </lineage>
</organism>
<proteinExistence type="predicted"/>
<sequence length="202" mass="22152">MTILSADPDTGELTDPRDMQRTIRLLLRGHPEVRRVHELGKLKLPRGEVSIADTDHLHKQPLARRVPRRQHPVTLLCGDDPTEVGAVVIRFGEGEVAAVERAQGTSPYHEDDRLRLTGTVGAVFDYSTATNLREPERARVSALLVLPDDQPGALVAVPGLSRPWNVAVFRPALDGDTFYSLWWALDAAGSPLALVIDCALFA</sequence>
<reference evidence="2" key="1">
    <citation type="submission" date="2016-10" db="EMBL/GenBank/DDBJ databases">
        <authorList>
            <person name="Varghese N."/>
            <person name="Submissions S."/>
        </authorList>
    </citation>
    <scope>NUCLEOTIDE SEQUENCE [LARGE SCALE GENOMIC DNA]</scope>
    <source>
        <strain evidence="2">ATCC 25963</strain>
    </source>
</reference>
<protein>
    <submittedName>
        <fullName evidence="1">Uncharacterized protein</fullName>
    </submittedName>
</protein>
<dbReference type="RefSeq" id="WP_143140485.1">
    <property type="nucleotide sequence ID" value="NZ_FOMX01000007.1"/>
</dbReference>
<evidence type="ECO:0000313" key="2">
    <source>
        <dbReference type="Proteomes" id="UP000199400"/>
    </source>
</evidence>
<name>A0A1I1XDC0_9BACT</name>
<dbReference type="Proteomes" id="UP000199400">
    <property type="component" value="Unassembled WGS sequence"/>
</dbReference>
<evidence type="ECO:0000313" key="1">
    <source>
        <dbReference type="EMBL" id="SFE03733.1"/>
    </source>
</evidence>
<gene>
    <name evidence="1" type="ORF">SAMN02745121_02790</name>
</gene>
<dbReference type="AlphaFoldDB" id="A0A1I1XDC0"/>
<keyword evidence="2" id="KW-1185">Reference proteome</keyword>
<dbReference type="EMBL" id="FOMX01000007">
    <property type="protein sequence ID" value="SFE03733.1"/>
    <property type="molecule type" value="Genomic_DNA"/>
</dbReference>